<feature type="disulfide bond" evidence="10">
    <location>
        <begin position="706"/>
        <end position="716"/>
    </location>
</feature>
<dbReference type="InterPro" id="IPR001190">
    <property type="entry name" value="SRCR"/>
</dbReference>
<feature type="disulfide bond" evidence="10">
    <location>
        <begin position="2249"/>
        <end position="2310"/>
    </location>
</feature>
<dbReference type="EMBL" id="CALNXJ010000042">
    <property type="protein sequence ID" value="CAH3147004.1"/>
    <property type="molecule type" value="Genomic_DNA"/>
</dbReference>
<evidence type="ECO:0008006" key="15">
    <source>
        <dbReference type="Google" id="ProtNLM"/>
    </source>
</evidence>
<feature type="domain" description="SRCR" evidence="11">
    <location>
        <begin position="214"/>
        <end position="315"/>
    </location>
</feature>
<feature type="disulfide bond" evidence="10">
    <location>
        <begin position="2353"/>
        <end position="2414"/>
    </location>
</feature>
<feature type="disulfide bond" evidence="10">
    <location>
        <begin position="1082"/>
        <end position="1146"/>
    </location>
</feature>
<feature type="disulfide bond" evidence="10">
    <location>
        <begin position="1650"/>
        <end position="1660"/>
    </location>
</feature>
<dbReference type="InterPro" id="IPR013783">
    <property type="entry name" value="Ig-like_fold"/>
</dbReference>
<feature type="disulfide bond" evidence="10">
    <location>
        <begin position="1186"/>
        <end position="1250"/>
    </location>
</feature>
<dbReference type="GO" id="GO:0016020">
    <property type="term" value="C:membrane"/>
    <property type="evidence" value="ECO:0007669"/>
    <property type="project" value="UniProtKB-SubCell"/>
</dbReference>
<feature type="domain" description="SRCR" evidence="11">
    <location>
        <begin position="1264"/>
        <end position="1365"/>
    </location>
</feature>
<feature type="disulfide bond" evidence="10">
    <location>
        <begin position="136"/>
        <end position="200"/>
    </location>
</feature>
<feature type="domain" description="SRCR" evidence="11">
    <location>
        <begin position="5"/>
        <end position="106"/>
    </location>
</feature>
<feature type="disulfide bond" evidence="10">
    <location>
        <begin position="1861"/>
        <end position="1871"/>
    </location>
</feature>
<evidence type="ECO:0000256" key="4">
    <source>
        <dbReference type="ARBA" id="ARBA00022737"/>
    </source>
</evidence>
<dbReference type="PROSITE" id="PS50287">
    <property type="entry name" value="SRCR_2"/>
    <property type="match status" value="26"/>
</dbReference>
<feature type="disulfide bond" evidence="10">
    <location>
        <begin position="495"/>
        <end position="505"/>
    </location>
</feature>
<feature type="disulfide bond" evidence="10">
    <location>
        <begin position="1303"/>
        <end position="1364"/>
    </location>
</feature>
<dbReference type="PROSITE" id="PS50853">
    <property type="entry name" value="FN3"/>
    <property type="match status" value="1"/>
</dbReference>
<reference evidence="13 14" key="1">
    <citation type="submission" date="2022-05" db="EMBL/GenBank/DDBJ databases">
        <authorList>
            <consortium name="Genoscope - CEA"/>
            <person name="William W."/>
        </authorList>
    </citation>
    <scope>NUCLEOTIDE SEQUENCE [LARGE SCALE GENOMIC DNA]</scope>
</reference>
<keyword evidence="8" id="KW-0675">Receptor</keyword>
<feature type="disulfide bond" evidence="10">
    <location>
        <begin position="675"/>
        <end position="736"/>
    </location>
</feature>
<feature type="domain" description="SRCR" evidence="11">
    <location>
        <begin position="952"/>
        <end position="1053"/>
    </location>
</feature>
<proteinExistence type="predicted"/>
<feature type="domain" description="SRCR" evidence="11">
    <location>
        <begin position="2314"/>
        <end position="2415"/>
    </location>
</feature>
<feature type="disulfide bond" evidence="10">
    <location>
        <begin position="917"/>
        <end position="927"/>
    </location>
</feature>
<feature type="domain" description="SRCR" evidence="11">
    <location>
        <begin position="1789"/>
        <end position="1891"/>
    </location>
</feature>
<evidence type="ECO:0000259" key="12">
    <source>
        <dbReference type="PROSITE" id="PS50853"/>
    </source>
</evidence>
<dbReference type="FunFam" id="3.10.250.10:FF:000001">
    <property type="entry name" value="Lysyl oxidase 4 isoform X1"/>
    <property type="match status" value="13"/>
</dbReference>
<feature type="disulfide bond" evidence="10">
    <location>
        <begin position="1512"/>
        <end position="1573"/>
    </location>
</feature>
<comment type="subcellular location">
    <subcellularLocation>
        <location evidence="1">Membrane</location>
        <topology evidence="1">Single-pass membrane protein</topology>
    </subcellularLocation>
</comment>
<evidence type="ECO:0000256" key="6">
    <source>
        <dbReference type="ARBA" id="ARBA00023136"/>
    </source>
</evidence>
<comment type="caution">
    <text evidence="13">The sequence shown here is derived from an EMBL/GenBank/DDBJ whole genome shotgun (WGS) entry which is preliminary data.</text>
</comment>
<dbReference type="Gene3D" id="2.60.40.10">
    <property type="entry name" value="Immunoglobulins"/>
    <property type="match status" value="2"/>
</dbReference>
<dbReference type="PRINTS" id="PR00258">
    <property type="entry name" value="SPERACTRCPTR"/>
</dbReference>
<feature type="disulfide bond" evidence="10">
    <location>
        <begin position="2708"/>
        <end position="2718"/>
    </location>
</feature>
<dbReference type="CDD" id="cd00063">
    <property type="entry name" value="FN3"/>
    <property type="match status" value="2"/>
</dbReference>
<feature type="disulfide bond" evidence="10">
    <location>
        <begin position="1440"/>
        <end position="1450"/>
    </location>
</feature>
<dbReference type="FunFam" id="3.10.250.10:FF:000006">
    <property type="entry name" value="neurotrypsin isoform X2"/>
    <property type="match status" value="4"/>
</dbReference>
<evidence type="ECO:0000256" key="2">
    <source>
        <dbReference type="ARBA" id="ARBA00022692"/>
    </source>
</evidence>
<feature type="domain" description="SRCR" evidence="11">
    <location>
        <begin position="319"/>
        <end position="422"/>
    </location>
</feature>
<feature type="disulfide bond" evidence="10">
    <location>
        <begin position="2069"/>
        <end position="2079"/>
    </location>
</feature>
<feature type="disulfide bond" evidence="10">
    <location>
        <begin position="1710"/>
        <end position="1774"/>
    </location>
</feature>
<dbReference type="InterPro" id="IPR036116">
    <property type="entry name" value="FN3_sf"/>
</dbReference>
<feature type="domain" description="SRCR" evidence="11">
    <location>
        <begin position="1369"/>
        <end position="1470"/>
    </location>
</feature>
<evidence type="ECO:0000256" key="8">
    <source>
        <dbReference type="ARBA" id="ARBA00023170"/>
    </source>
</evidence>
<feature type="domain" description="SRCR" evidence="11">
    <location>
        <begin position="2105"/>
        <end position="2205"/>
    </location>
</feature>
<feature type="disulfide bond" evidence="10">
    <location>
        <begin position="2130"/>
        <end position="2194"/>
    </location>
</feature>
<feature type="disulfide bond" evidence="10">
    <location>
        <begin position="284"/>
        <end position="294"/>
    </location>
</feature>
<feature type="domain" description="SRCR" evidence="11">
    <location>
        <begin position="530"/>
        <end position="633"/>
    </location>
</feature>
<feature type="disulfide bond" evidence="10">
    <location>
        <begin position="1126"/>
        <end position="1136"/>
    </location>
</feature>
<feature type="disulfide bond" evidence="10">
    <location>
        <begin position="1199"/>
        <end position="1260"/>
    </location>
</feature>
<feature type="domain" description="SRCR" evidence="11">
    <location>
        <begin position="847"/>
        <end position="948"/>
    </location>
</feature>
<feature type="domain" description="SRCR" evidence="11">
    <location>
        <begin position="1894"/>
        <end position="1995"/>
    </location>
</feature>
<feature type="domain" description="SRCR" evidence="11">
    <location>
        <begin position="1473"/>
        <end position="1574"/>
    </location>
</feature>
<feature type="disulfide bond" evidence="10">
    <location>
        <begin position="873"/>
        <end position="937"/>
    </location>
</feature>
<feature type="domain" description="SRCR" evidence="11">
    <location>
        <begin position="1578"/>
        <end position="1681"/>
    </location>
</feature>
<feature type="domain" description="SRCR" evidence="11">
    <location>
        <begin position="741"/>
        <end position="844"/>
    </location>
</feature>
<dbReference type="Pfam" id="PF00530">
    <property type="entry name" value="SRCR"/>
    <property type="match status" value="26"/>
</dbReference>
<feature type="domain" description="SRCR" evidence="11">
    <location>
        <begin position="1684"/>
        <end position="1785"/>
    </location>
</feature>
<dbReference type="InterPro" id="IPR036772">
    <property type="entry name" value="SRCR-like_dom_sf"/>
</dbReference>
<keyword evidence="9" id="KW-0325">Glycoprotein</keyword>
<feature type="disulfide bond" evidence="10">
    <location>
        <begin position="1964"/>
        <end position="1974"/>
    </location>
</feature>
<sequence>MLTTVRLVSPDNSPSFGRVEVQFNRTWGTICGNNWDLKDADVVCRQLGYDGALSALRDAAFGQGTGPIWLNRVQCGGSEKSVSQCTHAGWGGHSCGHYNDAGVVCHQIKVRLASSASSPSSGRVEVRYKGIWGTICDYSWDLQDANVVCRQLGYDGALSAPRRAIFGRGAGQIWLSHVQCVGNEESISQCRHMGWGVHYCQHSYDASVVCRPAVRLVSRGPSLYSGRVEVLYNGTWGTICDDSWDLQDAEVVCHQLGYEGALSASGDSAFGYGPGQIWLDDVNCVGNEILILQCSHRGWGVHNCGQNDDAGVVCRPAAVRLVNPFNYPSSGRVEVQHSGTWGTICRDSWDVREAEVVCRQLGFDGTLTAFTWARASFGKGVGQIWLDDLQCQGNETSISECSHLGWGVHDCNHYDDVGVVCRPAVRLVSPAKSPSSGRVEVFYNGTWGTICDNSWDLQDANVVCRQLGFEGALSVSDAAAFGQGTGQIWLDGIKCVGDETSISECSHGGWGVNNCGHSEDAGVVCRNAAVRLVNPLNYPSSGRVEVQHSGTWGTICGHSWDVREAEVICRQLGFDGALKAFLRAWGLFGRGVGQIWLNDLQCRGNETSISECSHIGWGVHDCNHYYDVGVVCRPAVRLVSPAKSPSSGRVEVFYNGTWGTICDNSWDLQDANVVCRQLGFEGALSVSDAAAFGQGTGQIWLDGIKCVGDETSISECSHGGWGVNNCGHSEDAGVVCRNEAVRLVNSFNSSRSGRVEVLYNGVWATICDYSWDLKDADVVCRQLGYEGALAALRNSPFGHGSGQIWLGDVQCIGNETSILQCSQIGWGVHNGYCWGSDDAGVVCRPSVRLVSPTNSPTSGRVEVLFNGTWGTICDTSWNLKDADVVCHQLGYDGALSAPGNATFGQGAGQIWLNDVKCVGNETSVSQCNHRGWGVHNCGHREDAGVVCRPTAVRLLDSNNSPSSGRVEVRYQGVWGTICDNSWDLKDADVVCRQLGYEGALAAPHNSAFGQGTGRIWLANVDCGGSETSISQCNHGGWENHSCYHSSDAGVICRPRVRLVSPTNLPNSGRVEAFYNGTWGTICDNSWDLKDADVVCRQLGYDRALTAPGDAVFGQGTGQIWLTDVQCVGDETSIFECNHGGWGIHNCGHNSDASAVCRLPAVRLVNSYLPSSGRVEVLYNGTWGTICHHHWDLQNADVVCRQLGFAGALVATFSAEFGEGTGQIWLDDMQCKGDETSISQCAHSGWGVHNCWHSSDAGVVCQPAVRLVSPTNSPSSGRVEVLHNGTWGTICDNSWDLNDADVVCHQLGYSGALSAPGDAAFGLGTIQIWLDDLQCVGDETSISECSHRGWGVHSCGHSKDAGVVCHPLVIRLVNPYNFLRSGRVEVLHNDTWLTVCGSHHWDLRNANVVCRQLGYDGALQSSRYTEFGRRTGQAWLKYLDCTGNETLVSQCPLRWRTRRCWDYYNAGVVCQPTVRLVSPGNSPSSGRVEVFYNGTWGTICDNSWDLQDANVVCHDLGYDGALSAPGDAAFGQGTGQIWLNDVKCVGNETMIAQCSHRGWGVHNCGHHEDAGVVCRPAAVRIVNSLNSSRYGRVEVLYKGVWGTICADYWDLRDADVVCRQLGYEGALSAPIFRYPTSGQNTRQIWLNGVNCEGNETSISECKHLGWGALDCRYYFDTGVTCRPTIRLVSPSNSPSSGRVEVLYNGTWGTICDNSWNLQDANIVCNELGYDGALSAPGDASFGQGTGRIWLDNVKCVGNETMIAQCSHGGWGVHNCGHHEDAGVVCRPAAVRIVNSFNSSRFGRVEVLYKGVWGTICADYWDLRDADVVCRQLGYEGALSASLFRYPAFGQNTGQIRLNGVNCEGNETSISECRHLGWEGHCWHYFDAGVVCRPTIRLVSPSNSPSSGRVEVFYNGTWGTICDNSWDIKDANTVCRQLGYDGALSAPGDAAFRQGIGQIWLDDVNCIRNETLIAQCSHGGWGVHNCGHGKDAGVVCRPADVRLVSPDNSPSSGRVEVLHMGTWGTILDYSWGIREADVVCRQLGYDGALSAPSYAAFGKGTGQIWLDYVHCEGDEISILDCSHSGWGVHYYWYYNDADAGVVCRPTVRLVGGASNKQGLVQVYYNNNWHWVCGEQWDKHDSNVTCQWLGYSGSSEAYTDTARDGANGTTWMTNVNCTGDERSLFSCVHDGWLGGSCASNQMAGVRCTGPEVRLVGGEHTLYQGQVEVLFNGVWAGICHDYNWDFPEANVACRQLGYHGAVQPTYHGRSAIGIDDVRLTNVHCLGNETSILNCTHDLFGVGRNCWSGEVGVRCSPSVRLVRGLSAREGLVQVYRNNTWGWICAKNWKPEKEANVVCKELGYTGASSVNTFSPNEQVNGSLWMNNFQCAGNESSLSMCVHDGYTNNSCSTGGNVGIVCTGPGARISANDSHSLHSRVEILFGGFWGPICGDHWDQQDANVVCRQLGHDEALAAPVFHGISGIAEVCLRYLQCTGNETSVLSCSHQGWKWVFHDIYGETEPPTVGNVICTPTVRIVGTTATPGEGLVQVYHNNMWKLVCDEQWDTTDVDVACRQLGYQSSSTALSFPISNQRKEHWTAWLNNVQCVGDESSLLSCKHGSLLQKSTCTTKQMAGMKCSGSQVRLVDMCEDSLRSGGVVEVLFGGVWGTVCRDSWDLNDANVVCQQLGYEGAQSTFDPYACEGDPPVTWMSNVQCKGNETSLSQCKHMGWNATRSCPPYSPASVICIPPGALGPPEFVSSDFVNIDISWKSSRSSKFTVQMWNKDTMTWAPAHCKESLIADSCVRESLKATVVNLKPSTTYYFRIFVSRLSISTPSGPMKTKNLDPPQKPTFMGSTTNSITIKWKSTSLLNVTYAIQIKRHDDYSWAWAKCDTESLVPNICTVRGTMARVTDLQHNAEYYFRVCTISEDVKSEFSRPSKALRTTGDVRYTDSISCCVLSFVFLHSSYS</sequence>
<dbReference type="Pfam" id="PF00041">
    <property type="entry name" value="fn3"/>
    <property type="match status" value="1"/>
</dbReference>
<keyword evidence="2" id="KW-0812">Transmembrane</keyword>
<feature type="disulfide bond" evidence="10">
    <location>
        <begin position="1754"/>
        <end position="1764"/>
    </location>
</feature>
<feature type="disulfide bond" evidence="10">
    <location>
        <begin position="1933"/>
        <end position="1994"/>
    </location>
</feature>
<feature type="disulfide bond" evidence="10">
    <location>
        <begin position="662"/>
        <end position="726"/>
    </location>
</feature>
<feature type="disulfide bond" evidence="10">
    <location>
        <begin position="1290"/>
        <end position="1354"/>
    </location>
</feature>
<feature type="disulfide bond" evidence="10">
    <location>
        <begin position="1022"/>
        <end position="1032"/>
    </location>
</feature>
<keyword evidence="3" id="KW-0732">Signal</keyword>
<gene>
    <name evidence="13" type="ORF">PMEA_00023225</name>
</gene>
<keyword evidence="5" id="KW-1133">Transmembrane helix</keyword>
<comment type="caution">
    <text evidence="10">Lacks conserved residue(s) required for the propagation of feature annotation.</text>
</comment>
<evidence type="ECO:0000256" key="5">
    <source>
        <dbReference type="ARBA" id="ARBA00022989"/>
    </source>
</evidence>
<dbReference type="Proteomes" id="UP001159428">
    <property type="component" value="Unassembled WGS sequence"/>
</dbReference>
<feature type="disulfide bond" evidence="10">
    <location>
        <begin position="253"/>
        <end position="314"/>
    </location>
</feature>
<feature type="domain" description="SRCR" evidence="11">
    <location>
        <begin position="2528"/>
        <end position="2632"/>
    </location>
</feature>
<dbReference type="FunFam" id="3.10.250.10:FF:000007">
    <property type="entry name" value="Soluble scavenger receptor cysteine-rich domain-containing protein SSC5D"/>
    <property type="match status" value="1"/>
</dbReference>
<feature type="disulfide bond" evidence="10">
    <location>
        <begin position="2280"/>
        <end position="2290"/>
    </location>
</feature>
<keyword evidence="6" id="KW-0472">Membrane</keyword>
<feature type="domain" description="SRCR" evidence="11">
    <location>
        <begin position="425"/>
        <end position="526"/>
    </location>
</feature>
<feature type="disulfide bond" evidence="10">
    <location>
        <begin position="2384"/>
        <end position="2394"/>
    </location>
</feature>
<feature type="disulfide bond" evidence="10">
    <location>
        <begin position="2143"/>
        <end position="2204"/>
    </location>
</feature>
<evidence type="ECO:0000256" key="3">
    <source>
        <dbReference type="ARBA" id="ARBA00022729"/>
    </source>
</evidence>
<keyword evidence="14" id="KW-1185">Reference proteome</keyword>
<feature type="domain" description="SRCR" evidence="11">
    <location>
        <begin position="636"/>
        <end position="737"/>
    </location>
</feature>
<feature type="disulfide bond" evidence="10">
    <location>
        <begin position="1499"/>
        <end position="1563"/>
    </location>
</feature>
<evidence type="ECO:0000256" key="7">
    <source>
        <dbReference type="ARBA" id="ARBA00023157"/>
    </source>
</evidence>
<feature type="domain" description="SRCR" evidence="11">
    <location>
        <begin position="1056"/>
        <end position="1157"/>
    </location>
</feature>
<evidence type="ECO:0000256" key="9">
    <source>
        <dbReference type="ARBA" id="ARBA00023180"/>
    </source>
</evidence>
<dbReference type="PANTHER" id="PTHR19331:SF465">
    <property type="entry name" value="EGG PEPTIDE SPERACT RECEPTOR"/>
    <property type="match status" value="1"/>
</dbReference>
<feature type="disulfide bond" evidence="10">
    <location>
        <begin position="1723"/>
        <end position="1784"/>
    </location>
</feature>
<evidence type="ECO:0000313" key="14">
    <source>
        <dbReference type="Proteomes" id="UP001159428"/>
    </source>
</evidence>
<feature type="disulfide bond" evidence="10">
    <location>
        <begin position="1920"/>
        <end position="1984"/>
    </location>
</feature>
<feature type="domain" description="SRCR" evidence="11">
    <location>
        <begin position="2209"/>
        <end position="2311"/>
    </location>
</feature>
<feature type="disulfide bond" evidence="10">
    <location>
        <begin position="602"/>
        <end position="612"/>
    </location>
</feature>
<feature type="domain" description="SRCR" evidence="11">
    <location>
        <begin position="110"/>
        <end position="211"/>
    </location>
</feature>
<feature type="disulfide bond" evidence="10">
    <location>
        <begin position="2174"/>
        <end position="2184"/>
    </location>
</feature>
<feature type="disulfide bond" evidence="10">
    <location>
        <begin position="1095"/>
        <end position="1156"/>
    </location>
</feature>
<dbReference type="FunFam" id="3.10.250.10:FF:000016">
    <property type="entry name" value="Scavenger receptor cysteine-rich protein type 12"/>
    <property type="match status" value="6"/>
</dbReference>
<feature type="disulfide bond" evidence="10">
    <location>
        <begin position="991"/>
        <end position="1052"/>
    </location>
</feature>
<feature type="disulfide bond" evidence="10">
    <location>
        <begin position="180"/>
        <end position="190"/>
    </location>
</feature>
<protein>
    <recommendedName>
        <fullName evidence="15">Deleted in malignant brain tumors 1 protein</fullName>
    </recommendedName>
</protein>
<evidence type="ECO:0000313" key="13">
    <source>
        <dbReference type="EMBL" id="CAH3147004.1"/>
    </source>
</evidence>
<dbReference type="SUPFAM" id="SSF56487">
    <property type="entry name" value="SRCR-like"/>
    <property type="match status" value="26"/>
</dbReference>
<evidence type="ECO:0000256" key="10">
    <source>
        <dbReference type="PROSITE-ProRule" id="PRU00196"/>
    </source>
</evidence>
<organism evidence="13 14">
    <name type="scientific">Pocillopora meandrina</name>
    <dbReference type="NCBI Taxonomy" id="46732"/>
    <lineage>
        <taxon>Eukaryota</taxon>
        <taxon>Metazoa</taxon>
        <taxon>Cnidaria</taxon>
        <taxon>Anthozoa</taxon>
        <taxon>Hexacorallia</taxon>
        <taxon>Scleractinia</taxon>
        <taxon>Astrocoeniina</taxon>
        <taxon>Pocilloporidae</taxon>
        <taxon>Pocillopora</taxon>
    </lineage>
</organism>
<feature type="domain" description="Fibronectin type-III" evidence="12">
    <location>
        <begin position="2839"/>
        <end position="2939"/>
    </location>
</feature>
<dbReference type="Gene3D" id="3.10.250.10">
    <property type="entry name" value="SRCR-like domain"/>
    <property type="match status" value="26"/>
</dbReference>
<dbReference type="SMART" id="SM00202">
    <property type="entry name" value="SR"/>
    <property type="match status" value="26"/>
</dbReference>
<feature type="disulfide bond" evidence="10">
    <location>
        <begin position="44"/>
        <end position="105"/>
    </location>
</feature>
<feature type="disulfide bond" evidence="10">
    <location>
        <begin position="2488"/>
        <end position="2498"/>
    </location>
</feature>
<dbReference type="InterPro" id="IPR003961">
    <property type="entry name" value="FN3_dom"/>
</dbReference>
<dbReference type="PROSITE" id="PS00420">
    <property type="entry name" value="SRCR_1"/>
    <property type="match status" value="4"/>
</dbReference>
<feature type="disulfide bond" evidence="10">
    <location>
        <begin position="451"/>
        <end position="515"/>
    </location>
</feature>
<feature type="disulfide bond" evidence="10">
    <location>
        <begin position="811"/>
        <end position="821"/>
    </location>
</feature>
<feature type="disulfide bond" evidence="10">
    <location>
        <begin position="1543"/>
        <end position="1553"/>
    </location>
</feature>
<feature type="domain" description="SRCR" evidence="11">
    <location>
        <begin position="2636"/>
        <end position="2740"/>
    </location>
</feature>
<feature type="disulfide bond" evidence="10">
    <location>
        <begin position="149"/>
        <end position="210"/>
    </location>
</feature>
<feature type="disulfide bond" evidence="10">
    <location>
        <begin position="886"/>
        <end position="947"/>
    </location>
</feature>
<feature type="disulfide bond" evidence="10">
    <location>
        <begin position="1334"/>
        <end position="1344"/>
    </location>
</feature>
<feature type="disulfide bond" evidence="10">
    <location>
        <begin position="1230"/>
        <end position="1240"/>
    </location>
</feature>
<keyword evidence="7 10" id="KW-1015">Disulfide bond</keyword>
<feature type="domain" description="SRCR" evidence="11">
    <location>
        <begin position="1999"/>
        <end position="2102"/>
    </location>
</feature>
<feature type="disulfide bond" evidence="10">
    <location>
        <begin position="391"/>
        <end position="401"/>
    </location>
</feature>
<dbReference type="FunFam" id="3.10.250.10:FF:000009">
    <property type="entry name" value="WC1"/>
    <property type="match status" value="2"/>
</dbReference>
<accession>A0AAU9XGK3</accession>
<feature type="disulfide bond" evidence="10">
    <location>
        <begin position="240"/>
        <end position="304"/>
    </location>
</feature>
<dbReference type="SMART" id="SM00060">
    <property type="entry name" value="FN3"/>
    <property type="match status" value="2"/>
</dbReference>
<evidence type="ECO:0000256" key="1">
    <source>
        <dbReference type="ARBA" id="ARBA00004167"/>
    </source>
</evidence>
<name>A0AAU9XGK3_9CNID</name>
<feature type="domain" description="SRCR" evidence="11">
    <location>
        <begin position="2419"/>
        <end position="2525"/>
    </location>
</feature>
<evidence type="ECO:0000259" key="11">
    <source>
        <dbReference type="PROSITE" id="PS50287"/>
    </source>
</evidence>
<dbReference type="SUPFAM" id="SSF49265">
    <property type="entry name" value="Fibronectin type III"/>
    <property type="match status" value="1"/>
</dbReference>
<feature type="disulfide bond" evidence="10">
    <location>
        <begin position="31"/>
        <end position="95"/>
    </location>
</feature>
<feature type="disulfide bond" evidence="10">
    <location>
        <begin position="2600"/>
        <end position="2610"/>
    </location>
</feature>
<feature type="disulfide bond" evidence="10">
    <location>
        <begin position="464"/>
        <end position="525"/>
    </location>
</feature>
<dbReference type="PANTHER" id="PTHR19331">
    <property type="entry name" value="SCAVENGER RECEPTOR DOMAIN-CONTAINING"/>
    <property type="match status" value="1"/>
</dbReference>
<feature type="domain" description="SRCR" evidence="11">
    <location>
        <begin position="1161"/>
        <end position="1261"/>
    </location>
</feature>
<keyword evidence="4" id="KW-0677">Repeat</keyword>
<feature type="disulfide bond" evidence="10">
    <location>
        <begin position="75"/>
        <end position="85"/>
    </location>
</feature>
<feature type="disulfide bond" evidence="10">
    <location>
        <begin position="978"/>
        <end position="1042"/>
    </location>
</feature>
<feature type="disulfide bond" evidence="10">
    <location>
        <begin position="1395"/>
        <end position="1459"/>
    </location>
</feature>